<dbReference type="Proteomes" id="UP001497444">
    <property type="component" value="Chromosome 15"/>
</dbReference>
<dbReference type="EMBL" id="OZ020110">
    <property type="protein sequence ID" value="CAK9262443.1"/>
    <property type="molecule type" value="Genomic_DNA"/>
</dbReference>
<dbReference type="InterPro" id="IPR008998">
    <property type="entry name" value="Agglutinin"/>
</dbReference>
<dbReference type="CDD" id="cd00257">
    <property type="entry name" value="beta-trefoil_FSCN-like"/>
    <property type="match status" value="1"/>
</dbReference>
<dbReference type="PANTHER" id="PTHR39244">
    <property type="entry name" value="NATTERIN-4"/>
    <property type="match status" value="1"/>
</dbReference>
<name>A0ABP0W6N3_9BRYO</name>
<dbReference type="SUPFAM" id="SSF56973">
    <property type="entry name" value="Aerolisin/ETX pore-forming domain"/>
    <property type="match status" value="1"/>
</dbReference>
<protein>
    <recommendedName>
        <fullName evidence="1">Agglutinin domain-containing protein</fullName>
    </recommendedName>
</protein>
<keyword evidence="3" id="KW-1185">Reference proteome</keyword>
<organism evidence="2 3">
    <name type="scientific">Sphagnum jensenii</name>
    <dbReference type="NCBI Taxonomy" id="128206"/>
    <lineage>
        <taxon>Eukaryota</taxon>
        <taxon>Viridiplantae</taxon>
        <taxon>Streptophyta</taxon>
        <taxon>Embryophyta</taxon>
        <taxon>Bryophyta</taxon>
        <taxon>Sphagnophytina</taxon>
        <taxon>Sphagnopsida</taxon>
        <taxon>Sphagnales</taxon>
        <taxon>Sphagnaceae</taxon>
        <taxon>Sphagnum</taxon>
    </lineage>
</organism>
<dbReference type="Gene3D" id="2.170.15.10">
    <property type="entry name" value="Proaerolysin, chain A, domain 3"/>
    <property type="match status" value="1"/>
</dbReference>
<dbReference type="InterPro" id="IPR036242">
    <property type="entry name" value="Agglutinin_dom_sf"/>
</dbReference>
<dbReference type="SUPFAM" id="SSF50382">
    <property type="entry name" value="Agglutinin"/>
    <property type="match status" value="1"/>
</dbReference>
<reference evidence="2" key="1">
    <citation type="submission" date="2024-02" db="EMBL/GenBank/DDBJ databases">
        <authorList>
            <consortium name="ELIXIR-Norway"/>
            <consortium name="Elixir Norway"/>
        </authorList>
    </citation>
    <scope>NUCLEOTIDE SEQUENCE</scope>
</reference>
<dbReference type="SMART" id="SM00791">
    <property type="entry name" value="Agglutinin"/>
    <property type="match status" value="1"/>
</dbReference>
<feature type="domain" description="Agglutinin" evidence="1">
    <location>
        <begin position="21"/>
        <end position="154"/>
    </location>
</feature>
<evidence type="ECO:0000313" key="3">
    <source>
        <dbReference type="Proteomes" id="UP001497444"/>
    </source>
</evidence>
<evidence type="ECO:0000313" key="2">
    <source>
        <dbReference type="EMBL" id="CAK9262443.1"/>
    </source>
</evidence>
<dbReference type="Gene3D" id="2.80.10.50">
    <property type="match status" value="1"/>
</dbReference>
<dbReference type="InterPro" id="IPR053237">
    <property type="entry name" value="Natterin_C"/>
</dbReference>
<dbReference type="PANTHER" id="PTHR39244:SF5">
    <property type="entry name" value="NATTERIN-3-LIKE"/>
    <property type="match status" value="1"/>
</dbReference>
<gene>
    <name evidence="2" type="ORF">CSSPJE1EN1_LOCUS7921</name>
</gene>
<sequence>MISSLDQFCEVQVSAANDNALTLPRYLTFKGDNDKFMANYSERDHYWQKFHKSSADLSCIYEVAPLLDGSVSLRSIEVNRFFRLSPNWIWADSTSPTSKVDCHFEPVKLSNTMLALKSMVNNQFVKRYSDYWNDCLCAVGTSVNDSCTHLTMIEAVEKRTLSNIRYLLDFAEISDVEQLIMVGEGALQNNTLNPTDLQVTVILKQSVTESQSWSNSVTVSLDVTTDFTAGVPLVASVSGEITVGSSYTHTSEFGSTTENSVEFQTLFNVRKCHLVEQCAVLCRNAARRVEAKP</sequence>
<evidence type="ECO:0000259" key="1">
    <source>
        <dbReference type="SMART" id="SM00791"/>
    </source>
</evidence>
<accession>A0ABP0W6N3</accession>
<proteinExistence type="predicted"/>